<name>A0AAJ0DIU1_9PEZI</name>
<dbReference type="AlphaFoldDB" id="A0AAJ0DIU1"/>
<organism evidence="1 2">
    <name type="scientific">Extremus antarcticus</name>
    <dbReference type="NCBI Taxonomy" id="702011"/>
    <lineage>
        <taxon>Eukaryota</taxon>
        <taxon>Fungi</taxon>
        <taxon>Dikarya</taxon>
        <taxon>Ascomycota</taxon>
        <taxon>Pezizomycotina</taxon>
        <taxon>Dothideomycetes</taxon>
        <taxon>Dothideomycetidae</taxon>
        <taxon>Mycosphaerellales</taxon>
        <taxon>Extremaceae</taxon>
        <taxon>Extremus</taxon>
    </lineage>
</organism>
<evidence type="ECO:0000313" key="1">
    <source>
        <dbReference type="EMBL" id="KAK3051038.1"/>
    </source>
</evidence>
<evidence type="ECO:0000313" key="2">
    <source>
        <dbReference type="Proteomes" id="UP001271007"/>
    </source>
</evidence>
<dbReference type="Proteomes" id="UP001271007">
    <property type="component" value="Unassembled WGS sequence"/>
</dbReference>
<keyword evidence="2" id="KW-1185">Reference proteome</keyword>
<comment type="caution">
    <text evidence="1">The sequence shown here is derived from an EMBL/GenBank/DDBJ whole genome shotgun (WGS) entry which is preliminary data.</text>
</comment>
<dbReference type="EMBL" id="JAWDJX010000028">
    <property type="protein sequence ID" value="KAK3051038.1"/>
    <property type="molecule type" value="Genomic_DNA"/>
</dbReference>
<gene>
    <name evidence="1" type="ORF">LTR09_007787</name>
</gene>
<reference evidence="1" key="1">
    <citation type="submission" date="2023-04" db="EMBL/GenBank/DDBJ databases">
        <title>Black Yeasts Isolated from many extreme environments.</title>
        <authorList>
            <person name="Coleine C."/>
            <person name="Stajich J.E."/>
            <person name="Selbmann L."/>
        </authorList>
    </citation>
    <scope>NUCLEOTIDE SEQUENCE</scope>
    <source>
        <strain evidence="1">CCFEE 5312</strain>
    </source>
</reference>
<proteinExistence type="predicted"/>
<accession>A0AAJ0DIU1</accession>
<protein>
    <submittedName>
        <fullName evidence="1">Uncharacterized protein</fullName>
    </submittedName>
</protein>
<sequence>MSSLLHTRSGTPLTCGEPSKFDLHKSLAAFDAPVDSEVDRLDTTPTLPNTSNLESAHARTALNTTDQVNGVVEDIREVVPALWGSEHASVHPSGMESQPSDCDKPARVVLDHLPALPESIEEQWESILPGVHPSLASVHCPVVGQCSSCQQTLKWEYQPLHRNGHRLLTEYQRDCGCHNEPDNGVHSEGKTYKVNRGSW</sequence>